<evidence type="ECO:0000256" key="1">
    <source>
        <dbReference type="SAM" id="Phobius"/>
    </source>
</evidence>
<keyword evidence="1" id="KW-0812">Transmembrane</keyword>
<feature type="transmembrane region" description="Helical" evidence="1">
    <location>
        <begin position="67"/>
        <end position="85"/>
    </location>
</feature>
<evidence type="ECO:0000313" key="2">
    <source>
        <dbReference type="EMBL" id="AEN98747.1"/>
    </source>
</evidence>
<dbReference type="InterPro" id="IPR036259">
    <property type="entry name" value="MFS_trans_sf"/>
</dbReference>
<proteinExistence type="predicted"/>
<name>G2KTD1_FRUST</name>
<feature type="transmembrane region" description="Helical" evidence="1">
    <location>
        <begin position="6"/>
        <end position="32"/>
    </location>
</feature>
<dbReference type="HOGENOM" id="CLU_1738240_0_0_9"/>
<dbReference type="KEGG" id="lsn:LSA_02900"/>
<protein>
    <recommendedName>
        <fullName evidence="4">Major facilitator superfamily (MFS) profile domain-containing protein</fullName>
    </recommendedName>
</protein>
<keyword evidence="3" id="KW-1185">Reference proteome</keyword>
<dbReference type="Proteomes" id="UP000001285">
    <property type="component" value="Chromosome"/>
</dbReference>
<evidence type="ECO:0008006" key="4">
    <source>
        <dbReference type="Google" id="ProtNLM"/>
    </source>
</evidence>
<evidence type="ECO:0000313" key="3">
    <source>
        <dbReference type="Proteomes" id="UP000001285"/>
    </source>
</evidence>
<keyword evidence="1" id="KW-1133">Transmembrane helix</keyword>
<dbReference type="STRING" id="714313.LSA_02900"/>
<feature type="transmembrane region" description="Helical" evidence="1">
    <location>
        <begin position="91"/>
        <end position="110"/>
    </location>
</feature>
<keyword evidence="1" id="KW-0472">Membrane</keyword>
<dbReference type="SUPFAM" id="SSF103473">
    <property type="entry name" value="MFS general substrate transporter"/>
    <property type="match status" value="1"/>
</dbReference>
<dbReference type="AlphaFoldDB" id="G2KTD1"/>
<gene>
    <name evidence="2" type="ordered locus">LSA_02900</name>
</gene>
<dbReference type="EMBL" id="CP002461">
    <property type="protein sequence ID" value="AEN98747.1"/>
    <property type="molecule type" value="Genomic_DNA"/>
</dbReference>
<sequence length="150" mass="17013">MYQLSLIFIFISYFLIFSTSSFLLISLAWFFYGMSSAGMTGSLDTYFVKTIKRKHESIKNFNIKNNYSLLFSGLIGGGVGATIYSYIGINIYLLSLLGFIIAFILIQILIPKKIIKLEDRITLEQMLVGLKSLKHNNKLTLNFNITLTAK</sequence>
<organism evidence="2 3">
    <name type="scientific">Fructilactobacillus sanfranciscensis (strain TMW 1.1304)</name>
    <name type="common">Lactobacillus sanfranciscensis</name>
    <dbReference type="NCBI Taxonomy" id="714313"/>
    <lineage>
        <taxon>Bacteria</taxon>
        <taxon>Bacillati</taxon>
        <taxon>Bacillota</taxon>
        <taxon>Bacilli</taxon>
        <taxon>Lactobacillales</taxon>
        <taxon>Lactobacillaceae</taxon>
        <taxon>Fructilactobacillus</taxon>
    </lineage>
</organism>
<reference evidence="2 3" key="1">
    <citation type="journal article" date="2011" name="Microb. Cell Fact.">
        <title>Genomic analysis reveals Lactobacillus sanfranciscensis as stable element in traditional sourdoughs.</title>
        <authorList>
            <person name="Vogel R.F."/>
            <person name="Pavlovic M."/>
            <person name="Ehrmann M.A."/>
            <person name="Wiezer A."/>
            <person name="Liesegang H."/>
            <person name="Offschanka S."/>
            <person name="Voget S."/>
            <person name="Angelov A."/>
            <person name="Bocker G."/>
            <person name="Liebl W."/>
        </authorList>
    </citation>
    <scope>NUCLEOTIDE SEQUENCE [LARGE SCALE GENOMIC DNA]</scope>
    <source>
        <strain evidence="2 3">TMW 1.1304</strain>
    </source>
</reference>
<accession>G2KTD1</accession>